<organism evidence="2 3">
    <name type="scientific">Streptomyces smyrnaeus</name>
    <dbReference type="NCBI Taxonomy" id="1387713"/>
    <lineage>
        <taxon>Bacteria</taxon>
        <taxon>Bacillati</taxon>
        <taxon>Actinomycetota</taxon>
        <taxon>Actinomycetes</taxon>
        <taxon>Kitasatosporales</taxon>
        <taxon>Streptomycetaceae</taxon>
        <taxon>Streptomyces</taxon>
    </lineage>
</organism>
<accession>A0ABS3Y704</accession>
<sequence>MANKRRAWQWAGGIWLVLVAAGGATTLALDPGSSPTADDGPRDGRPSPRPLTGGPRVPEGCEDEAENARRQAGPGEGYAYLCVTTRQDSEVSRSAEPGGPLSW</sequence>
<keyword evidence="3" id="KW-1185">Reference proteome</keyword>
<evidence type="ECO:0008006" key="4">
    <source>
        <dbReference type="Google" id="ProtNLM"/>
    </source>
</evidence>
<evidence type="ECO:0000313" key="3">
    <source>
        <dbReference type="Proteomes" id="UP000721954"/>
    </source>
</evidence>
<dbReference type="GeneID" id="96263774"/>
<evidence type="ECO:0000256" key="1">
    <source>
        <dbReference type="SAM" id="MobiDB-lite"/>
    </source>
</evidence>
<proteinExistence type="predicted"/>
<protein>
    <recommendedName>
        <fullName evidence="4">Secreted protein</fullName>
    </recommendedName>
</protein>
<gene>
    <name evidence="2" type="ORF">JW613_34700</name>
</gene>
<comment type="caution">
    <text evidence="2">The sequence shown here is derived from an EMBL/GenBank/DDBJ whole genome shotgun (WGS) entry which is preliminary data.</text>
</comment>
<feature type="region of interest" description="Disordered" evidence="1">
    <location>
        <begin position="28"/>
        <end position="76"/>
    </location>
</feature>
<dbReference type="RefSeq" id="WP_209215174.1">
    <property type="nucleotide sequence ID" value="NZ_JAFFZM010000041.1"/>
</dbReference>
<evidence type="ECO:0000313" key="2">
    <source>
        <dbReference type="EMBL" id="MBO8203395.1"/>
    </source>
</evidence>
<dbReference type="EMBL" id="JAFFZM010000041">
    <property type="protein sequence ID" value="MBO8203395.1"/>
    <property type="molecule type" value="Genomic_DNA"/>
</dbReference>
<name>A0ABS3Y704_9ACTN</name>
<dbReference type="Proteomes" id="UP000721954">
    <property type="component" value="Unassembled WGS sequence"/>
</dbReference>
<reference evidence="2 3" key="1">
    <citation type="submission" date="2021-02" db="EMBL/GenBank/DDBJ databases">
        <title>Streptomyces spirodelae sp. nov., isolated from duckweed.</title>
        <authorList>
            <person name="Saimee Y."/>
            <person name="Duangmal K."/>
        </authorList>
    </citation>
    <scope>NUCLEOTIDE SEQUENCE [LARGE SCALE GENOMIC DNA]</scope>
    <source>
        <strain evidence="2 3">DSM 42105</strain>
    </source>
</reference>